<evidence type="ECO:0000313" key="3">
    <source>
        <dbReference type="Proteomes" id="UP000579558"/>
    </source>
</evidence>
<sequence length="105" mass="12229">MAKLQGGLEKRKREWEAQRSWYESWFNSSPWLTTLLSTIAGPLILLILGLTFDPCIFKIVIAIVKNRLEAAHLMLIKVKYEPINEEPALEETLVLSQQEWFNEQN</sequence>
<reference evidence="2 3" key="1">
    <citation type="submission" date="2019-09" db="EMBL/GenBank/DDBJ databases">
        <title>Bird 10,000 Genomes (B10K) Project - Family phase.</title>
        <authorList>
            <person name="Zhang G."/>
        </authorList>
    </citation>
    <scope>NUCLEOTIDE SEQUENCE [LARGE SCALE GENOMIC DNA]</scope>
    <source>
        <strain evidence="2">B10K-DU-029-75</strain>
    </source>
</reference>
<evidence type="ECO:0000256" key="1">
    <source>
        <dbReference type="SAM" id="Phobius"/>
    </source>
</evidence>
<dbReference type="OrthoDB" id="9633697at2759"/>
<gene>
    <name evidence="2" type="primary">Env1</name>
    <name evidence="2" type="ORF">NOTCIN_R14643</name>
</gene>
<comment type="caution">
    <text evidence="2">The sequence shown here is derived from an EMBL/GenBank/DDBJ whole genome shotgun (WGS) entry which is preliminary data.</text>
</comment>
<name>A0A7K6UWP9_9PASS</name>
<organism evidence="2 3">
    <name type="scientific">Notiomystis cincta</name>
    <dbReference type="NCBI Taxonomy" id="366454"/>
    <lineage>
        <taxon>Eukaryota</taxon>
        <taxon>Metazoa</taxon>
        <taxon>Chordata</taxon>
        <taxon>Craniata</taxon>
        <taxon>Vertebrata</taxon>
        <taxon>Euteleostomi</taxon>
        <taxon>Archelosauria</taxon>
        <taxon>Archosauria</taxon>
        <taxon>Dinosauria</taxon>
        <taxon>Saurischia</taxon>
        <taxon>Theropoda</taxon>
        <taxon>Coelurosauria</taxon>
        <taxon>Aves</taxon>
        <taxon>Neognathae</taxon>
        <taxon>Neoaves</taxon>
        <taxon>Telluraves</taxon>
        <taxon>Australaves</taxon>
        <taxon>Passeriformes</taxon>
        <taxon>Notiomystidae</taxon>
        <taxon>Notiomystis</taxon>
    </lineage>
</organism>
<keyword evidence="1" id="KW-0812">Transmembrane</keyword>
<dbReference type="EMBL" id="VZRX01003480">
    <property type="protein sequence ID" value="NWX26988.1"/>
    <property type="molecule type" value="Genomic_DNA"/>
</dbReference>
<dbReference type="Proteomes" id="UP000579558">
    <property type="component" value="Unassembled WGS sequence"/>
</dbReference>
<feature type="transmembrane region" description="Helical" evidence="1">
    <location>
        <begin position="31"/>
        <end position="52"/>
    </location>
</feature>
<protein>
    <submittedName>
        <fullName evidence="2">ENV1 protein</fullName>
    </submittedName>
</protein>
<feature type="non-terminal residue" evidence="2">
    <location>
        <position position="105"/>
    </location>
</feature>
<dbReference type="InterPro" id="IPR018154">
    <property type="entry name" value="TLV/ENV_coat_polyprotein"/>
</dbReference>
<keyword evidence="1" id="KW-0472">Membrane</keyword>
<feature type="non-terminal residue" evidence="2">
    <location>
        <position position="1"/>
    </location>
</feature>
<dbReference type="Pfam" id="PF00429">
    <property type="entry name" value="TLV_coat"/>
    <property type="match status" value="1"/>
</dbReference>
<evidence type="ECO:0000313" key="2">
    <source>
        <dbReference type="EMBL" id="NWX26988.1"/>
    </source>
</evidence>
<proteinExistence type="predicted"/>
<keyword evidence="3" id="KW-1185">Reference proteome</keyword>
<dbReference type="AlphaFoldDB" id="A0A7K6UWP9"/>
<accession>A0A7K6UWP9</accession>
<keyword evidence="1" id="KW-1133">Transmembrane helix</keyword>